<dbReference type="AlphaFoldDB" id="A0A7W8K275"/>
<evidence type="ECO:0000313" key="4">
    <source>
        <dbReference type="Proteomes" id="UP000552709"/>
    </source>
</evidence>
<dbReference type="GO" id="GO:0016787">
    <property type="term" value="F:hydrolase activity"/>
    <property type="evidence" value="ECO:0007669"/>
    <property type="project" value="UniProtKB-KW"/>
</dbReference>
<name>A0A7W8K275_9DEIO</name>
<dbReference type="InterPro" id="IPR006680">
    <property type="entry name" value="Amidohydro-rel"/>
</dbReference>
<evidence type="ECO:0000313" key="3">
    <source>
        <dbReference type="EMBL" id="MBB5366161.1"/>
    </source>
</evidence>
<comment type="caution">
    <text evidence="3">The sequence shown here is derived from an EMBL/GenBank/DDBJ whole genome shotgun (WGS) entry which is preliminary data.</text>
</comment>
<dbReference type="Pfam" id="PF04909">
    <property type="entry name" value="Amidohydro_2"/>
    <property type="match status" value="1"/>
</dbReference>
<keyword evidence="1" id="KW-0456">Lyase</keyword>
<dbReference type="Proteomes" id="UP000552709">
    <property type="component" value="Unassembled WGS sequence"/>
</dbReference>
<accession>A0A7W8K275</accession>
<dbReference type="RefSeq" id="WP_184138029.1">
    <property type="nucleotide sequence ID" value="NZ_JACHFL010000029.1"/>
</dbReference>
<organism evidence="3 4">
    <name type="scientific">Deinococcus humi</name>
    <dbReference type="NCBI Taxonomy" id="662880"/>
    <lineage>
        <taxon>Bacteria</taxon>
        <taxon>Thermotogati</taxon>
        <taxon>Deinococcota</taxon>
        <taxon>Deinococci</taxon>
        <taxon>Deinococcales</taxon>
        <taxon>Deinococcaceae</taxon>
        <taxon>Deinococcus</taxon>
    </lineage>
</organism>
<dbReference type="InterPro" id="IPR032465">
    <property type="entry name" value="ACMSD"/>
</dbReference>
<sequence>MSSDDGKIFNCHTHVFTNLHVPDQLLPFRLVPWLRRPQNRALASRIIRLINPVLNVYHRVFGVPEESNRVTRLMALLEVAGLQTQQQIFRVLEQQYPPGTRFVTLSIDMDYMEAGVASRDFLQQIQELAALKQTFGTLVRPFLGVDPRRPGLLALVQRAHQEQGFCGLKLYPALGFLPDDPVLYEVYAYAQEHELPVVSHCSKGGLMYQGKIPPHPVTGQTMTRMEYANYLSHPKRFIPVLKEFSELRVCLAHFGGAGEWRAFLNQSRQIPNAQTSWLDVIADMMRIYPNLYTDLSYTISDVSLMPLAKVMVNTGELRDRILFGTDFFVVRAETTEREFSIRLRGYLGETDFWHIANHNPRKFL</sequence>
<evidence type="ECO:0000256" key="1">
    <source>
        <dbReference type="ARBA" id="ARBA00023239"/>
    </source>
</evidence>
<protein>
    <submittedName>
        <fullName evidence="3">Putative TIM-barrel fold metal-dependent hydrolase</fullName>
    </submittedName>
</protein>
<dbReference type="PANTHER" id="PTHR21240">
    <property type="entry name" value="2-AMINO-3-CARBOXYLMUCONATE-6-SEMIALDEHYDE DECARBOXYLASE"/>
    <property type="match status" value="1"/>
</dbReference>
<keyword evidence="4" id="KW-1185">Reference proteome</keyword>
<dbReference type="InterPro" id="IPR032466">
    <property type="entry name" value="Metal_Hydrolase"/>
</dbReference>
<evidence type="ECO:0000259" key="2">
    <source>
        <dbReference type="Pfam" id="PF04909"/>
    </source>
</evidence>
<dbReference type="SUPFAM" id="SSF51556">
    <property type="entry name" value="Metallo-dependent hydrolases"/>
    <property type="match status" value="1"/>
</dbReference>
<proteinExistence type="predicted"/>
<gene>
    <name evidence="3" type="ORF">HNQ08_005290</name>
</gene>
<reference evidence="3 4" key="1">
    <citation type="submission" date="2020-08" db="EMBL/GenBank/DDBJ databases">
        <title>Genomic Encyclopedia of Type Strains, Phase IV (KMG-IV): sequencing the most valuable type-strain genomes for metagenomic binning, comparative biology and taxonomic classification.</title>
        <authorList>
            <person name="Goeker M."/>
        </authorList>
    </citation>
    <scope>NUCLEOTIDE SEQUENCE [LARGE SCALE GENOMIC DNA]</scope>
    <source>
        <strain evidence="3 4">DSM 27939</strain>
    </source>
</reference>
<keyword evidence="3" id="KW-0378">Hydrolase</keyword>
<feature type="domain" description="Amidohydrolase-related" evidence="2">
    <location>
        <begin position="130"/>
        <end position="364"/>
    </location>
</feature>
<dbReference type="EMBL" id="JACHFL010000029">
    <property type="protein sequence ID" value="MBB5366161.1"/>
    <property type="molecule type" value="Genomic_DNA"/>
</dbReference>
<dbReference type="Gene3D" id="3.20.20.140">
    <property type="entry name" value="Metal-dependent hydrolases"/>
    <property type="match status" value="1"/>
</dbReference>
<dbReference type="GO" id="GO:0016831">
    <property type="term" value="F:carboxy-lyase activity"/>
    <property type="evidence" value="ECO:0007669"/>
    <property type="project" value="InterPro"/>
</dbReference>